<dbReference type="EMBL" id="MFKW01000079">
    <property type="protein sequence ID" value="OGG49212.1"/>
    <property type="molecule type" value="Genomic_DNA"/>
</dbReference>
<feature type="binding site" evidence="7">
    <location>
        <begin position="76"/>
        <end position="77"/>
    </location>
    <ligand>
        <name>substrate</name>
    </ligand>
</feature>
<dbReference type="AlphaFoldDB" id="A0A1F6CK07"/>
<keyword evidence="4 7" id="KW-0573">Peptidoglycan synthesis</keyword>
<dbReference type="SUPFAM" id="SSF53681">
    <property type="entry name" value="Aspartate/glutamate racemase"/>
    <property type="match status" value="2"/>
</dbReference>
<dbReference type="Proteomes" id="UP000176445">
    <property type="component" value="Unassembled WGS sequence"/>
</dbReference>
<accession>A0A1F6CK07</accession>
<dbReference type="NCBIfam" id="TIGR00067">
    <property type="entry name" value="glut_race"/>
    <property type="match status" value="1"/>
</dbReference>
<evidence type="ECO:0000256" key="2">
    <source>
        <dbReference type="ARBA" id="ARBA00013090"/>
    </source>
</evidence>
<comment type="similarity">
    <text evidence="7">Belongs to the aspartate/glutamate racemases family.</text>
</comment>
<comment type="catalytic activity">
    <reaction evidence="1 7">
        <text>L-glutamate = D-glutamate</text>
        <dbReference type="Rhea" id="RHEA:12813"/>
        <dbReference type="ChEBI" id="CHEBI:29985"/>
        <dbReference type="ChEBI" id="CHEBI:29986"/>
        <dbReference type="EC" id="5.1.1.3"/>
    </reaction>
</comment>
<dbReference type="GO" id="GO:0071555">
    <property type="term" value="P:cell wall organization"/>
    <property type="evidence" value="ECO:0007669"/>
    <property type="project" value="UniProtKB-KW"/>
</dbReference>
<dbReference type="EC" id="5.1.1.3" evidence="2 7"/>
<reference evidence="8 9" key="1">
    <citation type="journal article" date="2016" name="Nat. Commun.">
        <title>Thousands of microbial genomes shed light on interconnected biogeochemical processes in an aquifer system.</title>
        <authorList>
            <person name="Anantharaman K."/>
            <person name="Brown C.T."/>
            <person name="Hug L.A."/>
            <person name="Sharon I."/>
            <person name="Castelle C.J."/>
            <person name="Probst A.J."/>
            <person name="Thomas B.C."/>
            <person name="Singh A."/>
            <person name="Wilkins M.J."/>
            <person name="Karaoz U."/>
            <person name="Brodie E.L."/>
            <person name="Williams K.H."/>
            <person name="Hubbard S.S."/>
            <person name="Banfield J.F."/>
        </authorList>
    </citation>
    <scope>NUCLEOTIDE SEQUENCE [LARGE SCALE GENOMIC DNA]</scope>
</reference>
<evidence type="ECO:0000256" key="1">
    <source>
        <dbReference type="ARBA" id="ARBA00001602"/>
    </source>
</evidence>
<name>A0A1F6CK07_9BACT</name>
<dbReference type="Gene3D" id="3.40.50.1860">
    <property type="match status" value="2"/>
</dbReference>
<proteinExistence type="inferred from homology"/>
<feature type="active site" description="Proton donor/acceptor" evidence="7">
    <location>
        <position position="75"/>
    </location>
</feature>
<dbReference type="PANTHER" id="PTHR21198">
    <property type="entry name" value="GLUTAMATE RACEMASE"/>
    <property type="match status" value="1"/>
</dbReference>
<dbReference type="PROSITE" id="PS00924">
    <property type="entry name" value="ASP_GLU_RACEMASE_2"/>
    <property type="match status" value="1"/>
</dbReference>
<dbReference type="GO" id="GO:0008360">
    <property type="term" value="P:regulation of cell shape"/>
    <property type="evidence" value="ECO:0007669"/>
    <property type="project" value="UniProtKB-KW"/>
</dbReference>
<evidence type="ECO:0000256" key="7">
    <source>
        <dbReference type="HAMAP-Rule" id="MF_00258"/>
    </source>
</evidence>
<comment type="caution">
    <text evidence="8">The sequence shown here is derived from an EMBL/GenBank/DDBJ whole genome shotgun (WGS) entry which is preliminary data.</text>
</comment>
<keyword evidence="3 7" id="KW-0133">Cell shape</keyword>
<feature type="binding site" evidence="7">
    <location>
        <begin position="12"/>
        <end position="13"/>
    </location>
    <ligand>
        <name>substrate</name>
    </ligand>
</feature>
<feature type="active site" description="Proton donor/acceptor" evidence="7">
    <location>
        <position position="186"/>
    </location>
</feature>
<keyword evidence="5 7" id="KW-0413">Isomerase</keyword>
<protein>
    <recommendedName>
        <fullName evidence="2 7">Glutamate racemase</fullName>
        <ecNumber evidence="2 7">5.1.1.3</ecNumber>
    </recommendedName>
</protein>
<feature type="binding site" evidence="7">
    <location>
        <begin position="44"/>
        <end position="45"/>
    </location>
    <ligand>
        <name>substrate</name>
    </ligand>
</feature>
<evidence type="ECO:0000256" key="5">
    <source>
        <dbReference type="ARBA" id="ARBA00023235"/>
    </source>
</evidence>
<evidence type="ECO:0000313" key="8">
    <source>
        <dbReference type="EMBL" id="OGG49212.1"/>
    </source>
</evidence>
<comment type="function">
    <text evidence="7">Provides the (R)-glutamate required for cell wall biosynthesis.</text>
</comment>
<keyword evidence="6 7" id="KW-0961">Cell wall biogenesis/degradation</keyword>
<dbReference type="FunFam" id="3.40.50.1860:FF:000001">
    <property type="entry name" value="Glutamate racemase"/>
    <property type="match status" value="1"/>
</dbReference>
<dbReference type="UniPathway" id="UPA00219"/>
<comment type="pathway">
    <text evidence="7">Cell wall biogenesis; peptidoglycan biosynthesis.</text>
</comment>
<organism evidence="8 9">
    <name type="scientific">Candidatus Kaiserbacteria bacterium RIFCSPHIGHO2_01_FULL_54_36b</name>
    <dbReference type="NCBI Taxonomy" id="1798483"/>
    <lineage>
        <taxon>Bacteria</taxon>
        <taxon>Candidatus Kaiseribacteriota</taxon>
    </lineage>
</organism>
<evidence type="ECO:0000256" key="3">
    <source>
        <dbReference type="ARBA" id="ARBA00022960"/>
    </source>
</evidence>
<dbReference type="InterPro" id="IPR015942">
    <property type="entry name" value="Asp/Glu/hydantoin_racemase"/>
</dbReference>
<feature type="binding site" evidence="7">
    <location>
        <begin position="187"/>
        <end position="188"/>
    </location>
    <ligand>
        <name>substrate</name>
    </ligand>
</feature>
<evidence type="ECO:0000313" key="9">
    <source>
        <dbReference type="Proteomes" id="UP000176445"/>
    </source>
</evidence>
<dbReference type="GO" id="GO:0009252">
    <property type="term" value="P:peptidoglycan biosynthetic process"/>
    <property type="evidence" value="ECO:0007669"/>
    <property type="project" value="UniProtKB-UniRule"/>
</dbReference>
<evidence type="ECO:0000256" key="4">
    <source>
        <dbReference type="ARBA" id="ARBA00022984"/>
    </source>
</evidence>
<dbReference type="HAMAP" id="MF_00258">
    <property type="entry name" value="Glu_racemase"/>
    <property type="match status" value="1"/>
</dbReference>
<evidence type="ECO:0000256" key="6">
    <source>
        <dbReference type="ARBA" id="ARBA00023316"/>
    </source>
</evidence>
<gene>
    <name evidence="7" type="primary">murI</name>
    <name evidence="8" type="ORF">A2704_05015</name>
</gene>
<dbReference type="InterPro" id="IPR004391">
    <property type="entry name" value="Glu_race"/>
</dbReference>
<dbReference type="InterPro" id="IPR001920">
    <property type="entry name" value="Asp/Glu_race"/>
</dbReference>
<sequence>MVYPWLMIGFFDSGFGGLRVLRSVVSALPQYSYIYLGDSARAPYGSRSPEDVYRFTKQGVDFLFGQGVALVILACNTAASEALRKIQSDSDKKVLGVLIPFAEAAAARTKNKRIGVIATEGTVASGSYLREIQKVDPRIEVFQSACPLLVPLIEAGEHATTRVRELLREYLEPLLKEHIDTLVLGCTHYGILERELRAAVGSGVELISEHDVVPNSLVSYLSRHPEIEAKIDRSGKQRFFSTGDVDHFQKLGSVFFEKPIVAERAILSA</sequence>
<dbReference type="InterPro" id="IPR033134">
    <property type="entry name" value="Asp/Glu_racemase_AS_2"/>
</dbReference>
<dbReference type="Pfam" id="PF01177">
    <property type="entry name" value="Asp_Glu_race"/>
    <property type="match status" value="1"/>
</dbReference>
<dbReference type="PANTHER" id="PTHR21198:SF2">
    <property type="entry name" value="GLUTAMATE RACEMASE"/>
    <property type="match status" value="1"/>
</dbReference>
<dbReference type="GO" id="GO:0008881">
    <property type="term" value="F:glutamate racemase activity"/>
    <property type="evidence" value="ECO:0007669"/>
    <property type="project" value="UniProtKB-UniRule"/>
</dbReference>